<comment type="similarity">
    <text evidence="1 2">Belongs to the arylamine N-acetyltransferase family.</text>
</comment>
<dbReference type="Gene3D" id="3.30.2140.20">
    <property type="match status" value="1"/>
</dbReference>
<dbReference type="OrthoDB" id="10260017at2759"/>
<dbReference type="GeneID" id="27314529"/>
<sequence length="313" mass="35527">MEAKYSKEQITAYFERISLPAKLWTYDVSGLDAKASLEIVKSLIKHHLTSVPFENLALHYSPHRTVVLHPEEVYRKIVTNRRGGYCMELNATFGCLLRSLGYTLYHVGARVNSSPTAQSFGPFNHMLNIVTIGSDRYLVDVGFGSNYVPTVPVRLINDATGFSNVPPASARLVFKAIEGAANPYAKLWVYQHRTGPDVNDGGWKDMYCFNADLEFRHDDFEMMNYWTSTSKKSIFTHKVICNKMIFGEGDQREDIVGTIGLMRELKRRVGKESTILNDFDEEKDRVDALKQHFGISLSEVEREAIRGTVDEIK</sequence>
<dbReference type="VEuPathDB" id="FungiDB:PV09_06556"/>
<protein>
    <submittedName>
        <fullName evidence="3">Uncharacterized protein</fullName>
    </submittedName>
</protein>
<evidence type="ECO:0000256" key="2">
    <source>
        <dbReference type="RuleBase" id="RU003452"/>
    </source>
</evidence>
<dbReference type="Pfam" id="PF00797">
    <property type="entry name" value="Acetyltransf_2"/>
    <property type="match status" value="1"/>
</dbReference>
<keyword evidence="2" id="KW-0808">Transferase</keyword>
<proteinExistence type="inferred from homology"/>
<dbReference type="InParanoid" id="A0A0D1XID0"/>
<dbReference type="AlphaFoldDB" id="A0A0D1XID0"/>
<dbReference type="EMBL" id="KN847551">
    <property type="protein sequence ID" value="KIW02056.1"/>
    <property type="molecule type" value="Genomic_DNA"/>
</dbReference>
<reference evidence="3 4" key="1">
    <citation type="submission" date="2015-01" db="EMBL/GenBank/DDBJ databases">
        <title>The Genome Sequence of Ochroconis gallopava CBS43764.</title>
        <authorList>
            <consortium name="The Broad Institute Genomics Platform"/>
            <person name="Cuomo C."/>
            <person name="de Hoog S."/>
            <person name="Gorbushina A."/>
            <person name="Stielow B."/>
            <person name="Teixiera M."/>
            <person name="Abouelleil A."/>
            <person name="Chapman S.B."/>
            <person name="Priest M."/>
            <person name="Young S.K."/>
            <person name="Wortman J."/>
            <person name="Nusbaum C."/>
            <person name="Birren B."/>
        </authorList>
    </citation>
    <scope>NUCLEOTIDE SEQUENCE [LARGE SCALE GENOMIC DNA]</scope>
    <source>
        <strain evidence="3 4">CBS 43764</strain>
    </source>
</reference>
<dbReference type="InterPro" id="IPR038765">
    <property type="entry name" value="Papain-like_cys_pep_sf"/>
</dbReference>
<dbReference type="PANTHER" id="PTHR11786:SF0">
    <property type="entry name" value="ARYLAMINE N-ACETYLTRANSFERASE 4-RELATED"/>
    <property type="match status" value="1"/>
</dbReference>
<dbReference type="GO" id="GO:0016407">
    <property type="term" value="F:acetyltransferase activity"/>
    <property type="evidence" value="ECO:0007669"/>
    <property type="project" value="InterPro"/>
</dbReference>
<accession>A0A0D1XID0</accession>
<evidence type="ECO:0000256" key="1">
    <source>
        <dbReference type="ARBA" id="ARBA00006547"/>
    </source>
</evidence>
<dbReference type="STRING" id="253628.A0A0D1XID0"/>
<evidence type="ECO:0000313" key="3">
    <source>
        <dbReference type="EMBL" id="KIW02056.1"/>
    </source>
</evidence>
<dbReference type="InterPro" id="IPR053710">
    <property type="entry name" value="Arylamine_NAT_domain_sf"/>
</dbReference>
<keyword evidence="4" id="KW-1185">Reference proteome</keyword>
<dbReference type="SUPFAM" id="SSF54001">
    <property type="entry name" value="Cysteine proteinases"/>
    <property type="match status" value="1"/>
</dbReference>
<dbReference type="HOGENOM" id="CLU_049918_2_0_1"/>
<dbReference type="PRINTS" id="PR01543">
    <property type="entry name" value="ANATRNSFRASE"/>
</dbReference>
<dbReference type="RefSeq" id="XP_016211925.1">
    <property type="nucleotide sequence ID" value="XM_016360213.1"/>
</dbReference>
<keyword evidence="2" id="KW-0012">Acyltransferase</keyword>
<dbReference type="InterPro" id="IPR001447">
    <property type="entry name" value="Arylamine_N-AcTrfase"/>
</dbReference>
<dbReference type="PANTHER" id="PTHR11786">
    <property type="entry name" value="N-HYDROXYARYLAMINE O-ACETYLTRANSFERASE"/>
    <property type="match status" value="1"/>
</dbReference>
<dbReference type="Proteomes" id="UP000053259">
    <property type="component" value="Unassembled WGS sequence"/>
</dbReference>
<name>A0A0D1XID0_9PEZI</name>
<gene>
    <name evidence="3" type="ORF">PV09_06556</name>
</gene>
<evidence type="ECO:0000313" key="4">
    <source>
        <dbReference type="Proteomes" id="UP000053259"/>
    </source>
</evidence>
<organism evidence="3 4">
    <name type="scientific">Verruconis gallopava</name>
    <dbReference type="NCBI Taxonomy" id="253628"/>
    <lineage>
        <taxon>Eukaryota</taxon>
        <taxon>Fungi</taxon>
        <taxon>Dikarya</taxon>
        <taxon>Ascomycota</taxon>
        <taxon>Pezizomycotina</taxon>
        <taxon>Dothideomycetes</taxon>
        <taxon>Pleosporomycetidae</taxon>
        <taxon>Venturiales</taxon>
        <taxon>Sympoventuriaceae</taxon>
        <taxon>Verruconis</taxon>
    </lineage>
</organism>